<keyword evidence="2" id="KW-1185">Reference proteome</keyword>
<accession>A0ACD3RRW0</accession>
<name>A0ACD3RRW0_LARCR</name>
<evidence type="ECO:0000313" key="1">
    <source>
        <dbReference type="EMBL" id="TMS21706.1"/>
    </source>
</evidence>
<protein>
    <submittedName>
        <fullName evidence="1">Uncharacterized protein</fullName>
    </submittedName>
</protein>
<dbReference type="Proteomes" id="UP000793456">
    <property type="component" value="Chromosome III"/>
</dbReference>
<organism evidence="1 2">
    <name type="scientific">Larimichthys crocea</name>
    <name type="common">Large yellow croaker</name>
    <name type="synonym">Pseudosciaena crocea</name>
    <dbReference type="NCBI Taxonomy" id="215358"/>
    <lineage>
        <taxon>Eukaryota</taxon>
        <taxon>Metazoa</taxon>
        <taxon>Chordata</taxon>
        <taxon>Craniata</taxon>
        <taxon>Vertebrata</taxon>
        <taxon>Euteleostomi</taxon>
        <taxon>Actinopterygii</taxon>
        <taxon>Neopterygii</taxon>
        <taxon>Teleostei</taxon>
        <taxon>Neoteleostei</taxon>
        <taxon>Acanthomorphata</taxon>
        <taxon>Eupercaria</taxon>
        <taxon>Sciaenidae</taxon>
        <taxon>Larimichthys</taxon>
    </lineage>
</organism>
<reference evidence="1" key="1">
    <citation type="submission" date="2018-11" db="EMBL/GenBank/DDBJ databases">
        <title>The sequence and de novo assembly of Larimichthys crocea genome using PacBio and Hi-C technologies.</title>
        <authorList>
            <person name="Xu P."/>
            <person name="Chen B."/>
            <person name="Zhou Z."/>
            <person name="Ke Q."/>
            <person name="Wu Y."/>
            <person name="Bai H."/>
            <person name="Pu F."/>
        </authorList>
    </citation>
    <scope>NUCLEOTIDE SEQUENCE</scope>
    <source>
        <tissue evidence="1">Muscle</tissue>
    </source>
</reference>
<comment type="caution">
    <text evidence="1">The sequence shown here is derived from an EMBL/GenBank/DDBJ whole genome shotgun (WGS) entry which is preliminary data.</text>
</comment>
<sequence length="1069" mass="122750">MLVVFVILMHVSQHASGVEVYEGVESVLLPCQLQSLLPDPIVVWSRFDLNPTTIHQHQDESEPYVQNQHYSSRTSMSADALDTGDFSLTLNKPRLSDSGNYTCTVHEGGYEERLTDVQLQVKEPYTFPAEAWIILLVAALSLAVYLRYKTITVSKVKVEQGTKSVKLPFKTKVQQLDNITVEWNRPEPMKVHVHQNNGVEQDYFYCDRTSMKEEPLKTGDLSLTLKNLCYRDSGTYICTVHRDGEILAQKVVRLQVKVPLEVVEYGEWAESVLLPFKVKDQLPEDATVEWKRTEPKIMTVHVYQRGEHQPDKQEEYFRGRTKMDDDPLKSKNLSVKIYNSGYSDRGTYVCTVHRDGIILIQKEVLYRIKVSSVKAKRTKLHYQITATLVQDATVEWRRCGSKPLKVHVYQNGQDQPGEQDDFYFNRTKMKKDLLQTGDLSLTLRNTTVSDNGIYICTVHRDGHILARKVVLLQVKVHQEEVEEGIQSVQLPLQSSVQLPEDATVEWSRCEPKPMKVHVYPNDQNQPCEQDIVYRGHTMMEENPLQTRDLSLTLNNPTDRDSDFYICTVCRDGDIMLQEVVQLKVNYLQALQQSAIGRVDADSTDVPVWWREGGGEQPGSIKAGDLQHHRAGAVQKRSLILTDGVQNKGDIKPSEKHSYPFLTNKKNPQQKFIMSYDSYLSYRRPWDSYRGSHSTTKSSMSSSLFSSPRAPSSGKRILRLASSSLPDGSERMDLAQASSLNTELLGLRSQEREQLVDLNDRFATYIEKVRHLELQNRALLAELEALRRRQNDPSRLQTLYEGQARSLRAMIDSENGEKMRMEAERDYLRDVYEQMKERYEEESRRRMDAEEALQRAREEAGRAVLSNCDAEATVVSLCDEMVFLKKVFAEEQAELQAQLQVANISVDVEVSRPDLSTALRDIRAQYERLANKNMQAAEDWYKSKFASVAEMASKNNEAVHAIREETMEYRRLLQSRSSEIEALRNVIDSLNKQLEDLEETQAKEVAKYQVRISELERDITDAKQEMARYLREYQDLLNVKMALDIEIAAYRKLLEGEEVRLAYPSLPALN</sequence>
<proteinExistence type="predicted"/>
<evidence type="ECO:0000313" key="2">
    <source>
        <dbReference type="Proteomes" id="UP000793456"/>
    </source>
</evidence>
<gene>
    <name evidence="1" type="ORF">E3U43_015679</name>
</gene>
<dbReference type="EMBL" id="CM011676">
    <property type="protein sequence ID" value="TMS21706.1"/>
    <property type="molecule type" value="Genomic_DNA"/>
</dbReference>